<proteinExistence type="predicted"/>
<dbReference type="EMBL" id="BAAARE010000005">
    <property type="protein sequence ID" value="GAA2478381.1"/>
    <property type="molecule type" value="Genomic_DNA"/>
</dbReference>
<feature type="domain" description="DUF4350" evidence="1">
    <location>
        <begin position="34"/>
        <end position="236"/>
    </location>
</feature>
<reference evidence="2 3" key="1">
    <citation type="journal article" date="2019" name="Int. J. Syst. Evol. Microbiol.">
        <title>The Global Catalogue of Microorganisms (GCM) 10K type strain sequencing project: providing services to taxonomists for standard genome sequencing and annotation.</title>
        <authorList>
            <consortium name="The Broad Institute Genomics Platform"/>
            <consortium name="The Broad Institute Genome Sequencing Center for Infectious Disease"/>
            <person name="Wu L."/>
            <person name="Ma J."/>
        </authorList>
    </citation>
    <scope>NUCLEOTIDE SEQUENCE [LARGE SCALE GENOMIC DNA]</scope>
    <source>
        <strain evidence="2 3">JCM 16259</strain>
    </source>
</reference>
<dbReference type="Pfam" id="PF14258">
    <property type="entry name" value="DUF4350"/>
    <property type="match status" value="1"/>
</dbReference>
<keyword evidence="3" id="KW-1185">Reference proteome</keyword>
<comment type="caution">
    <text evidence="2">The sequence shown here is derived from an EMBL/GenBank/DDBJ whole genome shotgun (WGS) entry which is preliminary data.</text>
</comment>
<evidence type="ECO:0000259" key="1">
    <source>
        <dbReference type="Pfam" id="PF14258"/>
    </source>
</evidence>
<organism evidence="2 3">
    <name type="scientific">Terrabacter carboxydivorans</name>
    <dbReference type="NCBI Taxonomy" id="619730"/>
    <lineage>
        <taxon>Bacteria</taxon>
        <taxon>Bacillati</taxon>
        <taxon>Actinomycetota</taxon>
        <taxon>Actinomycetes</taxon>
        <taxon>Micrococcales</taxon>
        <taxon>Intrasporangiaceae</taxon>
        <taxon>Terrabacter</taxon>
    </lineage>
</organism>
<gene>
    <name evidence="2" type="ORF">GCM10009858_14730</name>
</gene>
<evidence type="ECO:0000313" key="3">
    <source>
        <dbReference type="Proteomes" id="UP001500730"/>
    </source>
</evidence>
<name>A0ABN3L8M5_9MICO</name>
<dbReference type="Proteomes" id="UP001500730">
    <property type="component" value="Unassembled WGS sequence"/>
</dbReference>
<accession>A0ABN3L8M5</accession>
<dbReference type="InterPro" id="IPR025646">
    <property type="entry name" value="DUF4350"/>
</dbReference>
<protein>
    <submittedName>
        <fullName evidence="2">DUF4350 domain-containing protein</fullName>
    </submittedName>
</protein>
<evidence type="ECO:0000313" key="2">
    <source>
        <dbReference type="EMBL" id="GAA2478381.1"/>
    </source>
</evidence>
<sequence>MVRVVVLVLAVALAVGLLTLFVAGPRSVGPPLDPEDTGRNGARALAEVLRQQGVDVSVVRSVDDVERTLDRSGPRDGWTVVMARSAYLGTGAAERLTRAVEQTRRLVLVEPDDIELQDLRLPLTVTGGGDTALAADCTSGIARPTDRLSGTWSSYGSLDDPTLSPPAVDATFCFPPEATAGTAGRAGTGEGSSGPSGAVVVLPPQDDAPETVVLGSARALSNGKVLDDAHAALALRALGPTEHLLWYVPGISDLDATDPSGEHVADPGRGVPEWLGPTGWLLAAAVIAFALARGRRLGRLVVEPLPVVVRASETTEARGRLYHRAADRPFAARVLRGGSRSRLADRLGLPRSTPVAPLVDAVARASGVARSDVEQLLDGPDPTTDRDLLLLSQGLADLEESVRTA</sequence>